<dbReference type="GO" id="GO:0006313">
    <property type="term" value="P:DNA transposition"/>
    <property type="evidence" value="ECO:0007669"/>
    <property type="project" value="InterPro"/>
</dbReference>
<dbReference type="PANTHER" id="PTHR37936">
    <property type="entry name" value="TRANSPOSASE INSC FOR INSERTION ELEMENT IS2A-RELATED"/>
    <property type="match status" value="1"/>
</dbReference>
<dbReference type="Proteomes" id="UP000198418">
    <property type="component" value="Unassembled WGS sequence"/>
</dbReference>
<reference evidence="3" key="1">
    <citation type="submission" date="2017-06" db="EMBL/GenBank/DDBJ databases">
        <authorList>
            <person name="Varghese N."/>
            <person name="Submissions S."/>
        </authorList>
    </citation>
    <scope>NUCLEOTIDE SEQUENCE [LARGE SCALE GENOMIC DNA]</scope>
    <source>
        <strain evidence="3">DSM 137</strain>
    </source>
</reference>
<dbReference type="Gene3D" id="1.10.10.10">
    <property type="entry name" value="Winged helix-like DNA-binding domain superfamily/Winged helix DNA-binding domain"/>
    <property type="match status" value="1"/>
</dbReference>
<dbReference type="NCBIfam" id="NF047595">
    <property type="entry name" value="IS66_ISRel24_TnpA"/>
    <property type="match status" value="1"/>
</dbReference>
<keyword evidence="3" id="KW-1185">Reference proteome</keyword>
<protein>
    <submittedName>
        <fullName evidence="2">Transposase</fullName>
    </submittedName>
</protein>
<dbReference type="InterPro" id="IPR036388">
    <property type="entry name" value="WH-like_DNA-bd_sf"/>
</dbReference>
<sequence length="142" mass="15342">MSGLDFTLDPKPSPVRRIEVITGGGVRRHWSDEYKAQVIEASLAPGAVVSQVARRHGLSPQQLFTWRREARQRAQANSAPSFVPAVLDEAPRGAPADSEPAAKAPAPVIEVEVNGTHVRIWPEAEPALTTAVLRALRPTGTR</sequence>
<evidence type="ECO:0000313" key="3">
    <source>
        <dbReference type="Proteomes" id="UP000198418"/>
    </source>
</evidence>
<evidence type="ECO:0000313" key="2">
    <source>
        <dbReference type="EMBL" id="SNB83912.1"/>
    </source>
</evidence>
<evidence type="ECO:0000256" key="1">
    <source>
        <dbReference type="ARBA" id="ARBA00009964"/>
    </source>
</evidence>
<dbReference type="PANTHER" id="PTHR37936:SF3">
    <property type="entry name" value="TRANSPOSASE INSC FOR INSERTION ELEMENT IS2A-RELATED"/>
    <property type="match status" value="1"/>
</dbReference>
<dbReference type="AlphaFoldDB" id="A0A212SEE5"/>
<name>A0A212SEE5_RHOAC</name>
<dbReference type="InterPro" id="IPR010921">
    <property type="entry name" value="Trp_repressor/repl_initiator"/>
</dbReference>
<dbReference type="SUPFAM" id="SSF48295">
    <property type="entry name" value="TrpR-like"/>
    <property type="match status" value="1"/>
</dbReference>
<dbReference type="RefSeq" id="WP_088522579.1">
    <property type="nucleotide sequence ID" value="NZ_FYDG01000031.1"/>
</dbReference>
<comment type="similarity">
    <text evidence="1">Belongs to the transposase 8 family.</text>
</comment>
<dbReference type="EMBL" id="FYDG01000031">
    <property type="protein sequence ID" value="SNB83912.1"/>
    <property type="molecule type" value="Genomic_DNA"/>
</dbReference>
<accession>A0A212SEE5</accession>
<proteinExistence type="inferred from homology"/>
<dbReference type="Pfam" id="PF01527">
    <property type="entry name" value="HTH_Tnp_1"/>
    <property type="match status" value="1"/>
</dbReference>
<gene>
    <name evidence="2" type="ORF">SAMN06265338_13115</name>
</gene>
<dbReference type="GO" id="GO:0004803">
    <property type="term" value="F:transposase activity"/>
    <property type="evidence" value="ECO:0007669"/>
    <property type="project" value="InterPro"/>
</dbReference>
<dbReference type="GO" id="GO:0043565">
    <property type="term" value="F:sequence-specific DNA binding"/>
    <property type="evidence" value="ECO:0007669"/>
    <property type="project" value="InterPro"/>
</dbReference>
<organism evidence="2 3">
    <name type="scientific">Rhodoblastus acidophilus</name>
    <name type="common">Rhodopseudomonas acidophila</name>
    <dbReference type="NCBI Taxonomy" id="1074"/>
    <lineage>
        <taxon>Bacteria</taxon>
        <taxon>Pseudomonadati</taxon>
        <taxon>Pseudomonadota</taxon>
        <taxon>Alphaproteobacteria</taxon>
        <taxon>Hyphomicrobiales</taxon>
        <taxon>Rhodoblastaceae</taxon>
        <taxon>Rhodoblastus</taxon>
    </lineage>
</organism>
<dbReference type="OrthoDB" id="7476756at2"/>
<dbReference type="InterPro" id="IPR002514">
    <property type="entry name" value="Transposase_8"/>
</dbReference>